<feature type="transmembrane region" description="Helical" evidence="2">
    <location>
        <begin position="336"/>
        <end position="362"/>
    </location>
</feature>
<keyword evidence="2" id="KW-1133">Transmembrane helix</keyword>
<sequence length="932" mass="104053">MSPNPASPFEQSILSAPAPRITAMADGTESPRSCPSTPGSSEMLARFRAFELMAGKTYRIAKRSDLFATDDWSCVALRFSKHQYIVYPEYEPQMSAFVEQIGHVNCEAALTMTTEVCRAVTASLPPGTTELALTADDRVQVVESMFSLGTSRKAQGACFIRSEGRLIVWTDRVEDLVEHANDTEGKMVNFVWQKAGANRFGTATPAPGDASPPEIFERVATPASPVPAVQKPNPARPSLLWRGSSSGLGYNPFRSSRSLASVATPAENVEDEKRPSDSTTSLEPVHQQGVMESGRRQVLLGPFYTGCAVAINLLMISIFVRGTLVTCLLDGSWTRMIIVVLVLPVYFLVSMFFCDTVVAIIAHLIMPVSQLHGNGLYFSGERPRRITGNVLPHVTVQMPVYKEGLESVLMPTIESLKKAVATYELQGGTANILVSEDGMQLFDAVEQDIRRDYYDRNNIGWVARPKHNSDGFIRKGRFKKASNLNFTCSLSMRVEQIMNDLRPEAQARKPLHLMWSAEDEKSLYTVALEQAIEEGGNRAWASGDIRIGDYILIIDSDTRVPEDCFLDSVSEMEHSPEVGVLQHCSGVMYVANNYFEALIGHFTKMVNYSISWVVANGSMAPFVGHNAFMRWSAVQEVSFVDDEGDRCIWAWDMVSEDFDMSLRLVVKGYIVRWATWSKDGFLEGVSLTPDDEVNRLQKYGWGCSEIMLNPISQWWRKGPFAKMFLKWLFSSVALSAKFSTLSYMFSYLAIAISLPVTVALFVLQGFFYPEVDHIFLTSFQVWVAVVVVYGVGGTIGLVISRARSKHETIARALYDHLKWMPSLIIFFIGVGYHVLMALIAHPVGYNMSWAATLKDIESSNFWRELPAILKKYWHCLLVNSAIVVGVVLCTTPILPMEWRVDGVYLLFPPLLLAIGHILYPFLLSPYIMSFQF</sequence>
<dbReference type="Proteomes" id="UP000054845">
    <property type="component" value="Unassembled WGS sequence"/>
</dbReference>
<evidence type="ECO:0000313" key="6">
    <source>
        <dbReference type="Proteomes" id="UP000054845"/>
    </source>
</evidence>
<evidence type="ECO:0000259" key="4">
    <source>
        <dbReference type="Pfam" id="PF25550"/>
    </source>
</evidence>
<keyword evidence="2" id="KW-0472">Membrane</keyword>
<dbReference type="InterPro" id="IPR001173">
    <property type="entry name" value="Glyco_trans_2-like"/>
</dbReference>
<keyword evidence="2" id="KW-0812">Transmembrane</keyword>
<dbReference type="Pfam" id="PF13632">
    <property type="entry name" value="Glyco_trans_2_3"/>
    <property type="match status" value="1"/>
</dbReference>
<dbReference type="AlphaFoldDB" id="A0A0P1BH69"/>
<protein>
    <submittedName>
        <fullName evidence="5">Uncharacterized protein</fullName>
    </submittedName>
</protein>
<dbReference type="Gene3D" id="3.90.550.10">
    <property type="entry name" value="Spore Coat Polysaccharide Biosynthesis Protein SpsA, Chain A"/>
    <property type="match status" value="1"/>
</dbReference>
<feature type="transmembrane region" description="Helical" evidence="2">
    <location>
        <begin position="819"/>
        <end position="840"/>
    </location>
</feature>
<reference evidence="5 6" key="1">
    <citation type="submission" date="2014-09" db="EMBL/GenBank/DDBJ databases">
        <authorList>
            <person name="Magalhaes I.L.F."/>
            <person name="Oliveira U."/>
            <person name="Santos F.R."/>
            <person name="Vidigal T.H.D.A."/>
            <person name="Brescovit A.D."/>
            <person name="Santos A.J."/>
        </authorList>
    </citation>
    <scope>NUCLEOTIDE SEQUENCE [LARGE SCALE GENOMIC DNA]</scope>
</reference>
<evidence type="ECO:0000256" key="1">
    <source>
        <dbReference type="SAM" id="MobiDB-lite"/>
    </source>
</evidence>
<feature type="region of interest" description="Disordered" evidence="1">
    <location>
        <begin position="261"/>
        <end position="289"/>
    </location>
</feature>
<keyword evidence="6" id="KW-1185">Reference proteome</keyword>
<dbReference type="InterPro" id="IPR057688">
    <property type="entry name" value="DUF7928"/>
</dbReference>
<dbReference type="PANTHER" id="PTHR35408:SF3">
    <property type="entry name" value="GLYCOSYLTRANSFERASE 2-LIKE DOMAIN-CONTAINING PROTEIN"/>
    <property type="match status" value="1"/>
</dbReference>
<feature type="domain" description="DUF7928" evidence="4">
    <location>
        <begin position="52"/>
        <end position="196"/>
    </location>
</feature>
<dbReference type="InterPro" id="IPR029044">
    <property type="entry name" value="Nucleotide-diphossugar_trans"/>
</dbReference>
<feature type="transmembrane region" description="Helical" evidence="2">
    <location>
        <begin position="903"/>
        <end position="922"/>
    </location>
</feature>
<feature type="domain" description="Glycosyltransferase 2-like" evidence="3">
    <location>
        <begin position="550"/>
        <end position="762"/>
    </location>
</feature>
<proteinExistence type="predicted"/>
<dbReference type="SUPFAM" id="SSF53448">
    <property type="entry name" value="Nucleotide-diphospho-sugar transferases"/>
    <property type="match status" value="1"/>
</dbReference>
<accession>A0A0P1BH69</accession>
<evidence type="ECO:0000256" key="2">
    <source>
        <dbReference type="SAM" id="Phobius"/>
    </source>
</evidence>
<dbReference type="EMBL" id="CCYA01000264">
    <property type="protein sequence ID" value="CEH15582.1"/>
    <property type="molecule type" value="Genomic_DNA"/>
</dbReference>
<evidence type="ECO:0000313" key="5">
    <source>
        <dbReference type="EMBL" id="CEH15582.1"/>
    </source>
</evidence>
<feature type="transmembrane region" description="Helical" evidence="2">
    <location>
        <begin position="779"/>
        <end position="799"/>
    </location>
</feature>
<organism evidence="5 6">
    <name type="scientific">Ceraceosorus bombacis</name>
    <dbReference type="NCBI Taxonomy" id="401625"/>
    <lineage>
        <taxon>Eukaryota</taxon>
        <taxon>Fungi</taxon>
        <taxon>Dikarya</taxon>
        <taxon>Basidiomycota</taxon>
        <taxon>Ustilaginomycotina</taxon>
        <taxon>Exobasidiomycetes</taxon>
        <taxon>Ceraceosorales</taxon>
        <taxon>Ceraceosoraceae</taxon>
        <taxon>Ceraceosorus</taxon>
    </lineage>
</organism>
<evidence type="ECO:0000259" key="3">
    <source>
        <dbReference type="Pfam" id="PF13632"/>
    </source>
</evidence>
<name>A0A0P1BH69_9BASI</name>
<dbReference type="PANTHER" id="PTHR35408">
    <property type="entry name" value="CHROMOSOME 15, WHOLE GENOME SHOTGUN SEQUENCE"/>
    <property type="match status" value="1"/>
</dbReference>
<feature type="transmembrane region" description="Helical" evidence="2">
    <location>
        <begin position="871"/>
        <end position="891"/>
    </location>
</feature>
<dbReference type="STRING" id="401625.A0A0P1BH69"/>
<feature type="transmembrane region" description="Helical" evidence="2">
    <location>
        <begin position="745"/>
        <end position="767"/>
    </location>
</feature>
<dbReference type="Pfam" id="PF25550">
    <property type="entry name" value="DUF7928"/>
    <property type="match status" value="1"/>
</dbReference>
<dbReference type="OrthoDB" id="38531at2759"/>
<feature type="transmembrane region" description="Helical" evidence="2">
    <location>
        <begin position="303"/>
        <end position="324"/>
    </location>
</feature>